<name>A0ABY9XWE1_9FLAO</name>
<reference evidence="1 2" key="1">
    <citation type="submission" date="2023-09" db="EMBL/GenBank/DDBJ databases">
        <title>Thalassobella suaedae gen. nov., sp. nov., a marine bacterium of the family Flavobacteriaceae isolated from a halophyte Suaeda japonica.</title>
        <authorList>
            <person name="Lee S.Y."/>
            <person name="Hwang C.Y."/>
        </authorList>
    </citation>
    <scope>NUCLEOTIDE SEQUENCE [LARGE SCALE GENOMIC DNA]</scope>
    <source>
        <strain evidence="1 2">HL-DH14</strain>
    </source>
</reference>
<dbReference type="Proteomes" id="UP001302806">
    <property type="component" value="Chromosome"/>
</dbReference>
<evidence type="ECO:0000313" key="1">
    <source>
        <dbReference type="EMBL" id="WNH10070.1"/>
    </source>
</evidence>
<protein>
    <submittedName>
        <fullName evidence="1">Uncharacterized protein</fullName>
    </submittedName>
</protein>
<organism evidence="1 2">
    <name type="scientific">Thalassobellus suaedae</name>
    <dbReference type="NCBI Taxonomy" id="3074124"/>
    <lineage>
        <taxon>Bacteria</taxon>
        <taxon>Pseudomonadati</taxon>
        <taxon>Bacteroidota</taxon>
        <taxon>Flavobacteriia</taxon>
        <taxon>Flavobacteriales</taxon>
        <taxon>Flavobacteriaceae</taxon>
        <taxon>Thalassobellus</taxon>
    </lineage>
</organism>
<evidence type="ECO:0000313" key="2">
    <source>
        <dbReference type="Proteomes" id="UP001302806"/>
    </source>
</evidence>
<accession>A0ABY9XWE1</accession>
<dbReference type="EMBL" id="CP134537">
    <property type="protein sequence ID" value="WNH10070.1"/>
    <property type="molecule type" value="Genomic_DNA"/>
</dbReference>
<dbReference type="RefSeq" id="WP_415866419.1">
    <property type="nucleotide sequence ID" value="NZ_CP134537.1"/>
</dbReference>
<proteinExistence type="predicted"/>
<gene>
    <name evidence="1" type="ORF">RHP51_05055</name>
</gene>
<sequence length="72" mass="8677">MNKETTKKTPIKEILETFVKNKNGVIFQVLQHKTKKDYVMLRLKNKYIEKRFVEVRQGIINGTLERDKRTRI</sequence>